<evidence type="ECO:0000256" key="1">
    <source>
        <dbReference type="ARBA" id="ARBA00022917"/>
    </source>
</evidence>
<dbReference type="InterPro" id="IPR016061">
    <property type="entry name" value="Pro-tRNA_ligase_II_C"/>
</dbReference>
<dbReference type="AlphaFoldDB" id="A0A8H4PZC3"/>
<dbReference type="Pfam" id="PF09180">
    <property type="entry name" value="ProRS-C_1"/>
    <property type="match status" value="1"/>
</dbReference>
<dbReference type="SMART" id="SM00946">
    <property type="entry name" value="ProRS-C_1"/>
    <property type="match status" value="1"/>
</dbReference>
<dbReference type="GO" id="GO:0005524">
    <property type="term" value="F:ATP binding"/>
    <property type="evidence" value="ECO:0007669"/>
    <property type="project" value="InterPro"/>
</dbReference>
<accession>A0A8H4PZC3</accession>
<name>A0A8H4PZC3_9HYPO</name>
<dbReference type="OrthoDB" id="1350766at2759"/>
<dbReference type="GO" id="GO:0005737">
    <property type="term" value="C:cytoplasm"/>
    <property type="evidence" value="ECO:0007669"/>
    <property type="project" value="InterPro"/>
</dbReference>
<keyword evidence="1" id="KW-0648">Protein biosynthesis</keyword>
<reference evidence="3 4" key="1">
    <citation type="journal article" date="2020" name="Genome Biol. Evol.">
        <title>A new high-quality draft genome assembly of the Chinese cordyceps Ophiocordyceps sinensis.</title>
        <authorList>
            <person name="Shu R."/>
            <person name="Zhang J."/>
            <person name="Meng Q."/>
            <person name="Zhang H."/>
            <person name="Zhou G."/>
            <person name="Li M."/>
            <person name="Wu P."/>
            <person name="Zhao Y."/>
            <person name="Chen C."/>
            <person name="Qin Q."/>
        </authorList>
    </citation>
    <scope>NUCLEOTIDE SEQUENCE [LARGE SCALE GENOMIC DNA]</scope>
    <source>
        <strain evidence="3 4">IOZ07</strain>
    </source>
</reference>
<dbReference type="PANTHER" id="PTHR43382">
    <property type="entry name" value="PROLYL-TRNA SYNTHETASE"/>
    <property type="match status" value="1"/>
</dbReference>
<protein>
    <recommendedName>
        <fullName evidence="2">Proline-tRNA ligase class II C-terminal domain-containing protein</fullName>
    </recommendedName>
</protein>
<evidence type="ECO:0000313" key="3">
    <source>
        <dbReference type="EMBL" id="KAF4513187.1"/>
    </source>
</evidence>
<dbReference type="FunFam" id="3.30.110.30:FF:000001">
    <property type="entry name" value="Bifunctional glutamate/proline--tRNA ligase"/>
    <property type="match status" value="1"/>
</dbReference>
<gene>
    <name evidence="3" type="ORF">G6O67_000490</name>
</gene>
<dbReference type="InterPro" id="IPR017449">
    <property type="entry name" value="Pro-tRNA_synth_II"/>
</dbReference>
<organism evidence="3 4">
    <name type="scientific">Ophiocordyceps sinensis</name>
    <dbReference type="NCBI Taxonomy" id="72228"/>
    <lineage>
        <taxon>Eukaryota</taxon>
        <taxon>Fungi</taxon>
        <taxon>Dikarya</taxon>
        <taxon>Ascomycota</taxon>
        <taxon>Pezizomycotina</taxon>
        <taxon>Sordariomycetes</taxon>
        <taxon>Hypocreomycetidae</taxon>
        <taxon>Hypocreales</taxon>
        <taxon>Ophiocordycipitaceae</taxon>
        <taxon>Ophiocordyceps</taxon>
    </lineage>
</organism>
<keyword evidence="4" id="KW-1185">Reference proteome</keyword>
<comment type="caution">
    <text evidence="3">The sequence shown here is derived from an EMBL/GenBank/DDBJ whole genome shotgun (WGS) entry which is preliminary data.</text>
</comment>
<dbReference type="Gene3D" id="3.30.110.30">
    <property type="entry name" value="C-terminal domain of ProRS"/>
    <property type="match status" value="1"/>
</dbReference>
<sequence length="111" mass="12695">MYTKAEASFREHRVKVTKWEDVLPCLDNKNVVLVPFCLDAKCEDRMKELTTRVDDHPDVPENQKLPSMGMKSLCVPFEQPHGPELVPGETACLNPECQGKAQKWVMFGRSY</sequence>
<dbReference type="EMBL" id="JAAVMX010000001">
    <property type="protein sequence ID" value="KAF4513187.1"/>
    <property type="molecule type" value="Genomic_DNA"/>
</dbReference>
<evidence type="ECO:0000313" key="4">
    <source>
        <dbReference type="Proteomes" id="UP000557566"/>
    </source>
</evidence>
<dbReference type="PANTHER" id="PTHR43382:SF2">
    <property type="entry name" value="BIFUNCTIONAL GLUTAMATE_PROLINE--TRNA LIGASE"/>
    <property type="match status" value="1"/>
</dbReference>
<dbReference type="GO" id="GO:0017101">
    <property type="term" value="C:aminoacyl-tRNA synthetase multienzyme complex"/>
    <property type="evidence" value="ECO:0007669"/>
    <property type="project" value="TreeGrafter"/>
</dbReference>
<evidence type="ECO:0000259" key="2">
    <source>
        <dbReference type="SMART" id="SM00946"/>
    </source>
</evidence>
<dbReference type="Proteomes" id="UP000557566">
    <property type="component" value="Unassembled WGS sequence"/>
</dbReference>
<dbReference type="GO" id="GO:0006433">
    <property type="term" value="P:prolyl-tRNA aminoacylation"/>
    <property type="evidence" value="ECO:0007669"/>
    <property type="project" value="InterPro"/>
</dbReference>
<feature type="domain" description="Proline-tRNA ligase class II C-terminal" evidence="2">
    <location>
        <begin position="19"/>
        <end position="111"/>
    </location>
</feature>
<proteinExistence type="predicted"/>
<dbReference type="InterPro" id="IPR004499">
    <property type="entry name" value="Pro-tRNA-ligase_IIa_arc-type"/>
</dbReference>
<dbReference type="SUPFAM" id="SSF64586">
    <property type="entry name" value="C-terminal domain of ProRS"/>
    <property type="match status" value="1"/>
</dbReference>
<dbReference type="GO" id="GO:0004827">
    <property type="term" value="F:proline-tRNA ligase activity"/>
    <property type="evidence" value="ECO:0007669"/>
    <property type="project" value="InterPro"/>
</dbReference>